<protein>
    <submittedName>
        <fullName evidence="2">Uncharacterized protein</fullName>
    </submittedName>
</protein>
<dbReference type="AlphaFoldDB" id="A0A6V7V1M6"/>
<dbReference type="EMBL" id="CAJEWN010000145">
    <property type="protein sequence ID" value="CAD2168786.1"/>
    <property type="molecule type" value="Genomic_DNA"/>
</dbReference>
<feature type="region of interest" description="Disordered" evidence="1">
    <location>
        <begin position="300"/>
        <end position="338"/>
    </location>
</feature>
<evidence type="ECO:0000313" key="3">
    <source>
        <dbReference type="Proteomes" id="UP000580250"/>
    </source>
</evidence>
<organism evidence="2 3">
    <name type="scientific">Meloidogyne enterolobii</name>
    <name type="common">Root-knot nematode worm</name>
    <name type="synonym">Meloidogyne mayaguensis</name>
    <dbReference type="NCBI Taxonomy" id="390850"/>
    <lineage>
        <taxon>Eukaryota</taxon>
        <taxon>Metazoa</taxon>
        <taxon>Ecdysozoa</taxon>
        <taxon>Nematoda</taxon>
        <taxon>Chromadorea</taxon>
        <taxon>Rhabditida</taxon>
        <taxon>Tylenchina</taxon>
        <taxon>Tylenchomorpha</taxon>
        <taxon>Tylenchoidea</taxon>
        <taxon>Meloidogynidae</taxon>
        <taxon>Meloidogyninae</taxon>
        <taxon>Meloidogyne</taxon>
    </lineage>
</organism>
<reference evidence="2 3" key="1">
    <citation type="submission" date="2020-08" db="EMBL/GenBank/DDBJ databases">
        <authorList>
            <person name="Koutsovoulos G."/>
            <person name="Danchin GJ E."/>
        </authorList>
    </citation>
    <scope>NUCLEOTIDE SEQUENCE [LARGE SCALE GENOMIC DNA]</scope>
</reference>
<evidence type="ECO:0000313" key="2">
    <source>
        <dbReference type="EMBL" id="CAD2168786.1"/>
    </source>
</evidence>
<proteinExistence type="predicted"/>
<dbReference type="Proteomes" id="UP000580250">
    <property type="component" value="Unassembled WGS sequence"/>
</dbReference>
<evidence type="ECO:0000256" key="1">
    <source>
        <dbReference type="SAM" id="MobiDB-lite"/>
    </source>
</evidence>
<accession>A0A6V7V1M6</accession>
<sequence length="369" mass="44265">MKIFFQKYLLIIQLILILFCYLINSVNDKGKVKLLNEEIEDFGDNEEEKQKSILKIKKAKEKIGSSKNQENENKTLKNVNFDSKIKIRKFKNNDEESLINEINVDEIGEYNYISKENTKKLNNQERTNQNKLIIPKNMQEEINQLIDEANRIKKSHYFTDLLTSFNEIIFNEEHRKYNLKQIYKLNKNILKNLKNEKEFKIFNEILNKKYEETVGDATKLRGVKENYFKELKFNKIYKMLDWCYTENEINNNFHDSQELVNYFVKCCRNLAESLVNFVSGKEMKKRNDKELKLRTIEENDEEIEDEEEIGGEEVEEDGVEEEEREEEVNEESVDGEEVDEEEKIKKFLIHGKKKFNWKKMNGKKIEYVY</sequence>
<gene>
    <name evidence="2" type="ORF">MENT_LOCUS20144</name>
</gene>
<comment type="caution">
    <text evidence="2">The sequence shown here is derived from an EMBL/GenBank/DDBJ whole genome shotgun (WGS) entry which is preliminary data.</text>
</comment>
<name>A0A6V7V1M6_MELEN</name>